<evidence type="ECO:0000313" key="2">
    <source>
        <dbReference type="EMBL" id="KAJ3592350.1"/>
    </source>
</evidence>
<name>A0A9Q0DP75_9TELE</name>
<feature type="compositionally biased region" description="Basic and acidic residues" evidence="1">
    <location>
        <begin position="105"/>
        <end position="116"/>
    </location>
</feature>
<gene>
    <name evidence="2" type="ORF">NHX12_007477</name>
</gene>
<proteinExistence type="predicted"/>
<sequence length="116" mass="12674">MTMAVDDFLQYLCLAPDLRRDLLEFFDDGGPPVTPEKTVDMQQVWYKMSTPLVQGAVETPLAARRESRPQALLAEHTSATQLPAPGQGSPDLTLDSEATASSSSSDDKDPEPLLQR</sequence>
<dbReference type="EMBL" id="JANIIK010000113">
    <property type="protein sequence ID" value="KAJ3592350.1"/>
    <property type="molecule type" value="Genomic_DNA"/>
</dbReference>
<dbReference type="Proteomes" id="UP001148018">
    <property type="component" value="Unassembled WGS sequence"/>
</dbReference>
<reference evidence="2" key="1">
    <citation type="submission" date="2022-07" db="EMBL/GenBank/DDBJ databases">
        <title>Chromosome-level genome of Muraenolepis orangiensis.</title>
        <authorList>
            <person name="Kim J."/>
        </authorList>
    </citation>
    <scope>NUCLEOTIDE SEQUENCE</scope>
    <source>
        <strain evidence="2">KU_S4_2022</strain>
        <tissue evidence="2">Muscle</tissue>
    </source>
</reference>
<comment type="caution">
    <text evidence="2">The sequence shown here is derived from an EMBL/GenBank/DDBJ whole genome shotgun (WGS) entry which is preliminary data.</text>
</comment>
<feature type="region of interest" description="Disordered" evidence="1">
    <location>
        <begin position="61"/>
        <end position="116"/>
    </location>
</feature>
<protein>
    <submittedName>
        <fullName evidence="2">Uncharacterized protein</fullName>
    </submittedName>
</protein>
<keyword evidence="3" id="KW-1185">Reference proteome</keyword>
<feature type="compositionally biased region" description="Low complexity" evidence="1">
    <location>
        <begin position="92"/>
        <end position="104"/>
    </location>
</feature>
<accession>A0A9Q0DP75</accession>
<evidence type="ECO:0000313" key="3">
    <source>
        <dbReference type="Proteomes" id="UP001148018"/>
    </source>
</evidence>
<dbReference type="AlphaFoldDB" id="A0A9Q0DP75"/>
<evidence type="ECO:0000256" key="1">
    <source>
        <dbReference type="SAM" id="MobiDB-lite"/>
    </source>
</evidence>
<organism evidence="2 3">
    <name type="scientific">Muraenolepis orangiensis</name>
    <name type="common">Patagonian moray cod</name>
    <dbReference type="NCBI Taxonomy" id="630683"/>
    <lineage>
        <taxon>Eukaryota</taxon>
        <taxon>Metazoa</taxon>
        <taxon>Chordata</taxon>
        <taxon>Craniata</taxon>
        <taxon>Vertebrata</taxon>
        <taxon>Euteleostomi</taxon>
        <taxon>Actinopterygii</taxon>
        <taxon>Neopterygii</taxon>
        <taxon>Teleostei</taxon>
        <taxon>Neoteleostei</taxon>
        <taxon>Acanthomorphata</taxon>
        <taxon>Zeiogadaria</taxon>
        <taxon>Gadariae</taxon>
        <taxon>Gadiformes</taxon>
        <taxon>Muraenolepidoidei</taxon>
        <taxon>Muraenolepididae</taxon>
        <taxon>Muraenolepis</taxon>
    </lineage>
</organism>